<organism evidence="7">
    <name type="scientific">Gordonia amarae</name>
    <dbReference type="NCBI Taxonomy" id="36821"/>
    <lineage>
        <taxon>Bacteria</taxon>
        <taxon>Bacillati</taxon>
        <taxon>Actinomycetota</taxon>
        <taxon>Actinomycetes</taxon>
        <taxon>Mycobacteriales</taxon>
        <taxon>Gordoniaceae</taxon>
        <taxon>Gordonia</taxon>
    </lineage>
</organism>
<evidence type="ECO:0000256" key="1">
    <source>
        <dbReference type="ARBA" id="ARBA00004651"/>
    </source>
</evidence>
<keyword evidence="6" id="KW-0472">Membrane</keyword>
<dbReference type="PANTHER" id="PTHR42718:SF47">
    <property type="entry name" value="METHYL VIOLOGEN RESISTANCE PROTEIN SMVA"/>
    <property type="match status" value="1"/>
</dbReference>
<evidence type="ECO:0000256" key="4">
    <source>
        <dbReference type="ARBA" id="ARBA00022692"/>
    </source>
</evidence>
<dbReference type="RefSeq" id="WP_005184199.1">
    <property type="nucleotide sequence ID" value="NZ_CP045804.1"/>
</dbReference>
<sequence length="502" mass="51044">MSRTLAPHWGLAALCLPMLLVSMDVSILFFTVPDIAADLKPSPAQQLWIFDVYGFVLAGLLVPMGALADRIGHRRLLMIGATGFGAASALAGLSTSASMLVVARALLGVAGATLMPSTLALIRDLFDDEDARRKAVAVWNAVLTGGVALGPILSGVLLEHFWWGSVFLINVPVMLALLVAAPLLLPANTAVAGRSVDLLSAALALGAVLPLIYGIKTIASDGWSAVLLVPIVAGLILGVVFVRRQRSLADPMIDVTLFRDRRFGASIMVNLLCMFALLGNSVAMTQYLQSVLGYAPLKAALWSIAPSLVVGAAAPLAAVAAGRFGRVPVMVAGLAVSASGFAVIGGLTGVDTLIPILVGAGLVASGVVAVTTMVADHVIGVAPAGRAGATSALLETSSELGGALGIALLGSVINAVFRAVYPGDLPGGDDGLAGALAAARNLPADTGTRVIDAARHAFTDGVTTSAWCAAALLLLTAVITGWALRTPASQTSSRESDSATSE</sequence>
<dbReference type="Gene3D" id="1.20.1720.10">
    <property type="entry name" value="Multidrug resistance protein D"/>
    <property type="match status" value="1"/>
</dbReference>
<dbReference type="GO" id="GO:0005886">
    <property type="term" value="C:plasma membrane"/>
    <property type="evidence" value="ECO:0007669"/>
    <property type="project" value="UniProtKB-SubCell"/>
</dbReference>
<dbReference type="InterPro" id="IPR036259">
    <property type="entry name" value="MFS_trans_sf"/>
</dbReference>
<evidence type="ECO:0000256" key="5">
    <source>
        <dbReference type="ARBA" id="ARBA00022989"/>
    </source>
</evidence>
<dbReference type="Gene3D" id="1.20.1250.20">
    <property type="entry name" value="MFS general substrate transporter like domains"/>
    <property type="match status" value="1"/>
</dbReference>
<evidence type="ECO:0000313" key="7">
    <source>
        <dbReference type="EMBL" id="QHN41456.1"/>
    </source>
</evidence>
<keyword evidence="2" id="KW-0813">Transport</keyword>
<evidence type="ECO:0000256" key="6">
    <source>
        <dbReference type="ARBA" id="ARBA00023136"/>
    </source>
</evidence>
<dbReference type="CDD" id="cd17321">
    <property type="entry name" value="MFS_MMR_MDR_like"/>
    <property type="match status" value="1"/>
</dbReference>
<dbReference type="SUPFAM" id="SSF103473">
    <property type="entry name" value="MFS general substrate transporter"/>
    <property type="match status" value="1"/>
</dbReference>
<dbReference type="Pfam" id="PF07690">
    <property type="entry name" value="MFS_1"/>
    <property type="match status" value="1"/>
</dbReference>
<accession>A0A857L6S7</accession>
<dbReference type="InterPro" id="IPR020846">
    <property type="entry name" value="MFS_dom"/>
</dbReference>
<dbReference type="EMBL" id="CP045810">
    <property type="protein sequence ID" value="QHN41456.1"/>
    <property type="molecule type" value="Genomic_DNA"/>
</dbReference>
<comment type="subcellular location">
    <subcellularLocation>
        <location evidence="1">Cell membrane</location>
        <topology evidence="1">Multi-pass membrane protein</topology>
    </subcellularLocation>
</comment>
<keyword evidence="5" id="KW-1133">Transmembrane helix</keyword>
<evidence type="ECO:0000256" key="2">
    <source>
        <dbReference type="ARBA" id="ARBA00022448"/>
    </source>
</evidence>
<keyword evidence="4" id="KW-0812">Transmembrane</keyword>
<dbReference type="InterPro" id="IPR011701">
    <property type="entry name" value="MFS"/>
</dbReference>
<gene>
    <name evidence="7" type="ORF">GII30_21900</name>
</gene>
<evidence type="ECO:0000256" key="3">
    <source>
        <dbReference type="ARBA" id="ARBA00022475"/>
    </source>
</evidence>
<dbReference type="GO" id="GO:0022857">
    <property type="term" value="F:transmembrane transporter activity"/>
    <property type="evidence" value="ECO:0007669"/>
    <property type="project" value="InterPro"/>
</dbReference>
<keyword evidence="3" id="KW-1003">Cell membrane</keyword>
<dbReference type="AlphaFoldDB" id="A0A857L6S7"/>
<proteinExistence type="predicted"/>
<name>A0A857L6S7_9ACTN</name>
<protein>
    <submittedName>
        <fullName evidence="7">MFS transporter</fullName>
    </submittedName>
</protein>
<dbReference type="PROSITE" id="PS50850">
    <property type="entry name" value="MFS"/>
    <property type="match status" value="1"/>
</dbReference>
<dbReference type="PANTHER" id="PTHR42718">
    <property type="entry name" value="MAJOR FACILITATOR SUPERFAMILY MULTIDRUG TRANSPORTER MFSC"/>
    <property type="match status" value="1"/>
</dbReference>
<reference evidence="7" key="1">
    <citation type="journal article" date="2021" name="Nat. Microbiol.">
        <title>Cocultivation of an ultrasmall environmental parasitic bacterium with lytic ability against bacteria associated with wastewater foams.</title>
        <authorList>
            <person name="Batinovic S."/>
            <person name="Rose J.J.A."/>
            <person name="Ratcliffe J."/>
            <person name="Seviour R.J."/>
            <person name="Petrovski S."/>
        </authorList>
    </citation>
    <scope>NUCLEOTIDE SEQUENCE</scope>
    <source>
        <strain evidence="7">CON44</strain>
    </source>
</reference>